<keyword evidence="2" id="KW-1185">Reference proteome</keyword>
<proteinExistence type="predicted"/>
<evidence type="ECO:0000313" key="1">
    <source>
        <dbReference type="EnsemblMetazoa" id="PPA45712.1"/>
    </source>
</evidence>
<protein>
    <submittedName>
        <fullName evidence="1">Uncharacterized protein</fullName>
    </submittedName>
</protein>
<accession>A0A8R1V1Q6</accession>
<sequence>MHEIREKTVFQINKDVRTIADGDDGAVDGKTTLVLTCNAAGTAWTAAGGLPVEQAEMYENDL</sequence>
<reference evidence="2" key="1">
    <citation type="journal article" date="2008" name="Nat. Genet.">
        <title>The Pristionchus pacificus genome provides a unique perspective on nematode lifestyle and parasitism.</title>
        <authorList>
            <person name="Dieterich C."/>
            <person name="Clifton S.W."/>
            <person name="Schuster L.N."/>
            <person name="Chinwalla A."/>
            <person name="Delehaunty K."/>
            <person name="Dinkelacker I."/>
            <person name="Fulton L."/>
            <person name="Fulton R."/>
            <person name="Godfrey J."/>
            <person name="Minx P."/>
            <person name="Mitreva M."/>
            <person name="Roeseler W."/>
            <person name="Tian H."/>
            <person name="Witte H."/>
            <person name="Yang S.P."/>
            <person name="Wilson R.K."/>
            <person name="Sommer R.J."/>
        </authorList>
    </citation>
    <scope>NUCLEOTIDE SEQUENCE [LARGE SCALE GENOMIC DNA]</scope>
    <source>
        <strain evidence="2">PS312</strain>
    </source>
</reference>
<reference evidence="1" key="2">
    <citation type="submission" date="2022-06" db="UniProtKB">
        <authorList>
            <consortium name="EnsemblMetazoa"/>
        </authorList>
    </citation>
    <scope>IDENTIFICATION</scope>
    <source>
        <strain evidence="1">PS312</strain>
    </source>
</reference>
<organism evidence="1 2">
    <name type="scientific">Pristionchus pacificus</name>
    <name type="common">Parasitic nematode worm</name>
    <dbReference type="NCBI Taxonomy" id="54126"/>
    <lineage>
        <taxon>Eukaryota</taxon>
        <taxon>Metazoa</taxon>
        <taxon>Ecdysozoa</taxon>
        <taxon>Nematoda</taxon>
        <taxon>Chromadorea</taxon>
        <taxon>Rhabditida</taxon>
        <taxon>Rhabditina</taxon>
        <taxon>Diplogasteromorpha</taxon>
        <taxon>Diplogasteroidea</taxon>
        <taxon>Neodiplogasteridae</taxon>
        <taxon>Pristionchus</taxon>
    </lineage>
</organism>
<evidence type="ECO:0000313" key="2">
    <source>
        <dbReference type="Proteomes" id="UP000005239"/>
    </source>
</evidence>
<gene>
    <name evidence="1" type="primary">WBGene00284081</name>
</gene>
<name>A0A2A6CKI1_PRIPA</name>
<dbReference type="Proteomes" id="UP000005239">
    <property type="component" value="Unassembled WGS sequence"/>
</dbReference>
<dbReference type="EnsemblMetazoa" id="PPA45712.1">
    <property type="protein sequence ID" value="PPA45712.1"/>
    <property type="gene ID" value="WBGene00284081"/>
</dbReference>
<accession>A0A2A6CKI1</accession>
<dbReference type="AlphaFoldDB" id="A0A2A6CKI1"/>